<keyword evidence="1" id="KW-0732">Signal</keyword>
<proteinExistence type="predicted"/>
<dbReference type="AlphaFoldDB" id="A0A7W6AKR9"/>
<dbReference type="Proteomes" id="UP000517759">
    <property type="component" value="Unassembled WGS sequence"/>
</dbReference>
<name>A0A7W6AKR9_9HYPH</name>
<organism evidence="3 4">
    <name type="scientific">Methylobacterium brachythecii</name>
    <dbReference type="NCBI Taxonomy" id="1176177"/>
    <lineage>
        <taxon>Bacteria</taxon>
        <taxon>Pseudomonadati</taxon>
        <taxon>Pseudomonadota</taxon>
        <taxon>Alphaproteobacteria</taxon>
        <taxon>Hyphomicrobiales</taxon>
        <taxon>Methylobacteriaceae</taxon>
        <taxon>Methylobacterium</taxon>
    </lineage>
</organism>
<sequence>MTLRAFASGLALCLAIAAPARADGCDALTARLIRGTGASLAGRTGPLVVFRAADAERMSLDCGPPRRMVFRSLDREPPRFYFVLIGLAAKTLAGAGADQVEILAMNLHQAALLSGAPQLGRARGAVLRCEPGDHLDGSSEGALCRLAADRRPRLRHGASLFASSDAR</sequence>
<dbReference type="EMBL" id="JACIDN010000005">
    <property type="protein sequence ID" value="MBB3903519.1"/>
    <property type="molecule type" value="Genomic_DNA"/>
</dbReference>
<evidence type="ECO:0000313" key="5">
    <source>
        <dbReference type="Proteomes" id="UP001156881"/>
    </source>
</evidence>
<dbReference type="EMBL" id="BSPG01000009">
    <property type="protein sequence ID" value="GLS44128.1"/>
    <property type="molecule type" value="Genomic_DNA"/>
</dbReference>
<dbReference type="RefSeq" id="WP_183506535.1">
    <property type="nucleotide sequence ID" value="NZ_BSPG01000009.1"/>
</dbReference>
<reference evidence="2" key="1">
    <citation type="journal article" date="2014" name="Int. J. Syst. Evol. Microbiol.">
        <title>Complete genome of a new Firmicutes species belonging to the dominant human colonic microbiota ('Ruminococcus bicirculans') reveals two chromosomes and a selective capacity to utilize plant glucans.</title>
        <authorList>
            <consortium name="NISC Comparative Sequencing Program"/>
            <person name="Wegmann U."/>
            <person name="Louis P."/>
            <person name="Goesmann A."/>
            <person name="Henrissat B."/>
            <person name="Duncan S.H."/>
            <person name="Flint H.J."/>
        </authorList>
    </citation>
    <scope>NUCLEOTIDE SEQUENCE</scope>
    <source>
        <strain evidence="2">NBRC 107710</strain>
    </source>
</reference>
<keyword evidence="5" id="KW-1185">Reference proteome</keyword>
<feature type="signal peptide" evidence="1">
    <location>
        <begin position="1"/>
        <end position="22"/>
    </location>
</feature>
<evidence type="ECO:0000313" key="4">
    <source>
        <dbReference type="Proteomes" id="UP000517759"/>
    </source>
</evidence>
<feature type="chain" id="PRO_5030602354" evidence="1">
    <location>
        <begin position="23"/>
        <end position="167"/>
    </location>
</feature>
<reference evidence="3 4" key="3">
    <citation type="submission" date="2020-08" db="EMBL/GenBank/DDBJ databases">
        <title>Genomic Encyclopedia of Type Strains, Phase IV (KMG-IV): sequencing the most valuable type-strain genomes for metagenomic binning, comparative biology and taxonomic classification.</title>
        <authorList>
            <person name="Goeker M."/>
        </authorList>
    </citation>
    <scope>NUCLEOTIDE SEQUENCE [LARGE SCALE GENOMIC DNA]</scope>
    <source>
        <strain evidence="3 4">DSM 24105</strain>
    </source>
</reference>
<evidence type="ECO:0000313" key="3">
    <source>
        <dbReference type="EMBL" id="MBB3903519.1"/>
    </source>
</evidence>
<dbReference type="Proteomes" id="UP001156881">
    <property type="component" value="Unassembled WGS sequence"/>
</dbReference>
<evidence type="ECO:0000313" key="2">
    <source>
        <dbReference type="EMBL" id="GLS44128.1"/>
    </source>
</evidence>
<evidence type="ECO:0000256" key="1">
    <source>
        <dbReference type="SAM" id="SignalP"/>
    </source>
</evidence>
<protein>
    <submittedName>
        <fullName evidence="3">Uncharacterized protein</fullName>
    </submittedName>
</protein>
<comment type="caution">
    <text evidence="3">The sequence shown here is derived from an EMBL/GenBank/DDBJ whole genome shotgun (WGS) entry which is preliminary data.</text>
</comment>
<reference evidence="2" key="4">
    <citation type="submission" date="2023-01" db="EMBL/GenBank/DDBJ databases">
        <title>Draft genome sequence of Methylobacterium brachythecii strain NBRC 107710.</title>
        <authorList>
            <person name="Sun Q."/>
            <person name="Mori K."/>
        </authorList>
    </citation>
    <scope>NUCLEOTIDE SEQUENCE</scope>
    <source>
        <strain evidence="2">NBRC 107710</strain>
    </source>
</reference>
<gene>
    <name evidence="2" type="ORF">GCM10007884_21150</name>
    <name evidence="3" type="ORF">GGR33_003028</name>
</gene>
<reference evidence="5" key="2">
    <citation type="journal article" date="2019" name="Int. J. Syst. Evol. Microbiol.">
        <title>The Global Catalogue of Microorganisms (GCM) 10K type strain sequencing project: providing services to taxonomists for standard genome sequencing and annotation.</title>
        <authorList>
            <consortium name="The Broad Institute Genomics Platform"/>
            <consortium name="The Broad Institute Genome Sequencing Center for Infectious Disease"/>
            <person name="Wu L."/>
            <person name="Ma J."/>
        </authorList>
    </citation>
    <scope>NUCLEOTIDE SEQUENCE [LARGE SCALE GENOMIC DNA]</scope>
    <source>
        <strain evidence="5">NBRC 107710</strain>
    </source>
</reference>
<accession>A0A7W6AKR9</accession>